<feature type="coiled-coil region" evidence="1">
    <location>
        <begin position="105"/>
        <end position="136"/>
    </location>
</feature>
<feature type="chain" id="PRO_5012258200" evidence="3">
    <location>
        <begin position="21"/>
        <end position="241"/>
    </location>
</feature>
<reference evidence="4 5" key="1">
    <citation type="journal article" date="2017" name="Environ. Microbiol.">
        <title>Decay of the glycolytic pathway and adaptation to intranuclear parasitism within Enterocytozoonidae microsporidia.</title>
        <authorList>
            <person name="Wiredu Boakye D."/>
            <person name="Jaroenlak P."/>
            <person name="Prachumwat A."/>
            <person name="Williams T.A."/>
            <person name="Bateman K.S."/>
            <person name="Itsathitphaisarn O."/>
            <person name="Sritunyalucksana K."/>
            <person name="Paszkiewicz K.H."/>
            <person name="Moore K.A."/>
            <person name="Stentiford G.D."/>
            <person name="Williams B.A."/>
        </authorList>
    </citation>
    <scope>NUCLEOTIDE SEQUENCE [LARGE SCALE GENOMIC DNA]</scope>
    <source>
        <strain evidence="4 5">TH1</strain>
    </source>
</reference>
<keyword evidence="2" id="KW-0472">Membrane</keyword>
<dbReference type="EMBL" id="MNPJ01000020">
    <property type="protein sequence ID" value="OQS54442.1"/>
    <property type="molecule type" value="Genomic_DNA"/>
</dbReference>
<sequence>MFRFLISLLNILCAKPVVKFDEKLHSTEQNFLSNFFTYKNCLDENNNDVKDFFGTFDGLQAMCKGFDKGLVQGKSVKKALEDKTNKIFEVDIKPVIGTKSKRELFEVAKNILKKEKKEAARTSQEMINLAKALEKENVYLPTITDNEKKCFVLNFIKLIELCTNLSFKLSNEIEVSICKMINTEVPDDKHEPESGKKPEEKKQPEDKKRMWMLIGFSILGLFMLILIFGFFYKRSVQKQDD</sequence>
<feature type="signal peptide" evidence="3">
    <location>
        <begin position="1"/>
        <end position="20"/>
    </location>
</feature>
<dbReference type="Proteomes" id="UP000192758">
    <property type="component" value="Unassembled WGS sequence"/>
</dbReference>
<feature type="transmembrane region" description="Helical" evidence="2">
    <location>
        <begin position="210"/>
        <end position="232"/>
    </location>
</feature>
<gene>
    <name evidence="4" type="ORF">EHP00_1321</name>
</gene>
<keyword evidence="2" id="KW-0812">Transmembrane</keyword>
<evidence type="ECO:0000256" key="2">
    <source>
        <dbReference type="SAM" id="Phobius"/>
    </source>
</evidence>
<protein>
    <submittedName>
        <fullName evidence="4">Uncharacterized protein</fullName>
    </submittedName>
</protein>
<dbReference type="AlphaFoldDB" id="A0A1W0E5H9"/>
<comment type="caution">
    <text evidence="4">The sequence shown here is derived from an EMBL/GenBank/DDBJ whole genome shotgun (WGS) entry which is preliminary data.</text>
</comment>
<keyword evidence="2" id="KW-1133">Transmembrane helix</keyword>
<organism evidence="4 5">
    <name type="scientific">Ecytonucleospora hepatopenaei</name>
    <dbReference type="NCBI Taxonomy" id="646526"/>
    <lineage>
        <taxon>Eukaryota</taxon>
        <taxon>Fungi</taxon>
        <taxon>Fungi incertae sedis</taxon>
        <taxon>Microsporidia</taxon>
        <taxon>Enterocytozoonidae</taxon>
        <taxon>Ecytonucleospora</taxon>
    </lineage>
</organism>
<accession>A0A1W0E5H9</accession>
<keyword evidence="1" id="KW-0175">Coiled coil</keyword>
<evidence type="ECO:0000313" key="4">
    <source>
        <dbReference type="EMBL" id="OQS54442.1"/>
    </source>
</evidence>
<dbReference type="VEuPathDB" id="MicrosporidiaDB:EHP00_1321"/>
<name>A0A1W0E5H9_9MICR</name>
<keyword evidence="5" id="KW-1185">Reference proteome</keyword>
<evidence type="ECO:0000313" key="5">
    <source>
        <dbReference type="Proteomes" id="UP000192758"/>
    </source>
</evidence>
<evidence type="ECO:0000256" key="1">
    <source>
        <dbReference type="SAM" id="Coils"/>
    </source>
</evidence>
<proteinExistence type="predicted"/>
<keyword evidence="3" id="KW-0732">Signal</keyword>
<evidence type="ECO:0000256" key="3">
    <source>
        <dbReference type="SAM" id="SignalP"/>
    </source>
</evidence>